<sequence length="63" mass="7109">MSCAENPSLPQQCRHYQLSQPSSPSRTETTCTESVKFEREVREGERSFVGKISVEGKSSGEWE</sequence>
<feature type="region of interest" description="Disordered" evidence="1">
    <location>
        <begin position="1"/>
        <end position="32"/>
    </location>
</feature>
<dbReference type="EMBL" id="AWUE01022975">
    <property type="protein sequence ID" value="OMO55372.1"/>
    <property type="molecule type" value="Genomic_DNA"/>
</dbReference>
<organism evidence="2 3">
    <name type="scientific">Corchorus olitorius</name>
    <dbReference type="NCBI Taxonomy" id="93759"/>
    <lineage>
        <taxon>Eukaryota</taxon>
        <taxon>Viridiplantae</taxon>
        <taxon>Streptophyta</taxon>
        <taxon>Embryophyta</taxon>
        <taxon>Tracheophyta</taxon>
        <taxon>Spermatophyta</taxon>
        <taxon>Magnoliopsida</taxon>
        <taxon>eudicotyledons</taxon>
        <taxon>Gunneridae</taxon>
        <taxon>Pentapetalae</taxon>
        <taxon>rosids</taxon>
        <taxon>malvids</taxon>
        <taxon>Malvales</taxon>
        <taxon>Malvaceae</taxon>
        <taxon>Grewioideae</taxon>
        <taxon>Apeibeae</taxon>
        <taxon>Corchorus</taxon>
    </lineage>
</organism>
<protein>
    <submittedName>
        <fullName evidence="2">Uncharacterized protein</fullName>
    </submittedName>
</protein>
<name>A0A1R3GBB2_9ROSI</name>
<dbReference type="AlphaFoldDB" id="A0A1R3GBB2"/>
<evidence type="ECO:0000256" key="1">
    <source>
        <dbReference type="SAM" id="MobiDB-lite"/>
    </source>
</evidence>
<keyword evidence="3" id="KW-1185">Reference proteome</keyword>
<gene>
    <name evidence="2" type="ORF">COLO4_36013</name>
</gene>
<comment type="caution">
    <text evidence="2">The sequence shown here is derived from an EMBL/GenBank/DDBJ whole genome shotgun (WGS) entry which is preliminary data.</text>
</comment>
<dbReference type="Proteomes" id="UP000187203">
    <property type="component" value="Unassembled WGS sequence"/>
</dbReference>
<evidence type="ECO:0000313" key="3">
    <source>
        <dbReference type="Proteomes" id="UP000187203"/>
    </source>
</evidence>
<accession>A0A1R3GBB2</accession>
<proteinExistence type="predicted"/>
<feature type="compositionally biased region" description="Polar residues" evidence="1">
    <location>
        <begin position="17"/>
        <end position="32"/>
    </location>
</feature>
<reference evidence="3" key="1">
    <citation type="submission" date="2013-09" db="EMBL/GenBank/DDBJ databases">
        <title>Corchorus olitorius genome sequencing.</title>
        <authorList>
            <person name="Alam M."/>
            <person name="Haque M.S."/>
            <person name="Islam M.S."/>
            <person name="Emdad E.M."/>
            <person name="Islam M.M."/>
            <person name="Ahmed B."/>
            <person name="Halim A."/>
            <person name="Hossen Q.M.M."/>
            <person name="Hossain M.Z."/>
            <person name="Ahmed R."/>
            <person name="Khan M.M."/>
            <person name="Islam R."/>
            <person name="Rashid M.M."/>
            <person name="Khan S.A."/>
            <person name="Rahman M.S."/>
            <person name="Alam M."/>
            <person name="Yahiya A.S."/>
            <person name="Khan M.S."/>
            <person name="Azam M.S."/>
            <person name="Haque T."/>
            <person name="Lashkar M.Z.H."/>
            <person name="Akhand A.I."/>
            <person name="Morshed G."/>
            <person name="Roy S."/>
            <person name="Uddin K.S."/>
            <person name="Rabeya T."/>
            <person name="Hossain A.S."/>
            <person name="Chowdhury A."/>
            <person name="Snigdha A.R."/>
            <person name="Mortoza M.S."/>
            <person name="Matin S.A."/>
            <person name="Hoque S.M.E."/>
            <person name="Islam M.K."/>
            <person name="Roy D.K."/>
            <person name="Haider R."/>
            <person name="Moosa M.M."/>
            <person name="Elias S.M."/>
            <person name="Hasan A.M."/>
            <person name="Jahan S."/>
            <person name="Shafiuddin M."/>
            <person name="Mahmood N."/>
            <person name="Shommy N.S."/>
        </authorList>
    </citation>
    <scope>NUCLEOTIDE SEQUENCE [LARGE SCALE GENOMIC DNA]</scope>
    <source>
        <strain evidence="3">cv. O-4</strain>
    </source>
</reference>
<evidence type="ECO:0000313" key="2">
    <source>
        <dbReference type="EMBL" id="OMO55372.1"/>
    </source>
</evidence>